<dbReference type="GO" id="GO:0046872">
    <property type="term" value="F:metal ion binding"/>
    <property type="evidence" value="ECO:0007669"/>
    <property type="project" value="UniProtKB-KW"/>
</dbReference>
<dbReference type="InterPro" id="IPR029058">
    <property type="entry name" value="AB_hydrolase_fold"/>
</dbReference>
<dbReference type="PANTHER" id="PTHR33938:SF8">
    <property type="entry name" value="CARBOXYLIC ESTER HYDROLASE"/>
    <property type="match status" value="1"/>
</dbReference>
<evidence type="ECO:0000256" key="8">
    <source>
        <dbReference type="RuleBase" id="RU361238"/>
    </source>
</evidence>
<evidence type="ECO:0000313" key="9">
    <source>
        <dbReference type="EMBL" id="OBR04582.1"/>
    </source>
</evidence>
<name>A0A1B7XXU3_COLHI</name>
<keyword evidence="4 8" id="KW-0732">Signal</keyword>
<protein>
    <recommendedName>
        <fullName evidence="8">Carboxylic ester hydrolase</fullName>
        <ecNumber evidence="8">3.1.1.-</ecNumber>
    </recommendedName>
</protein>
<proteinExistence type="inferred from homology"/>
<evidence type="ECO:0000256" key="7">
    <source>
        <dbReference type="ARBA" id="ARBA00023157"/>
    </source>
</evidence>
<dbReference type="GeneID" id="28870366"/>
<keyword evidence="3" id="KW-0479">Metal-binding</keyword>
<comment type="similarity">
    <text evidence="1 8">Belongs to the tannase family.</text>
</comment>
<feature type="chain" id="PRO_5008447751" description="Carboxylic ester hydrolase" evidence="8">
    <location>
        <begin position="23"/>
        <end position="561"/>
    </location>
</feature>
<dbReference type="PANTHER" id="PTHR33938">
    <property type="entry name" value="FERULOYL ESTERASE B-RELATED"/>
    <property type="match status" value="1"/>
</dbReference>
<dbReference type="Proteomes" id="UP000092177">
    <property type="component" value="Chromosome 8"/>
</dbReference>
<keyword evidence="10" id="KW-1185">Reference proteome</keyword>
<comment type="caution">
    <text evidence="9">The sequence shown here is derived from an EMBL/GenBank/DDBJ whole genome shotgun (WGS) entry which is preliminary data.</text>
</comment>
<dbReference type="OrthoDB" id="3039123at2759"/>
<dbReference type="KEGG" id="chig:CH63R_11285"/>
<dbReference type="GO" id="GO:0030600">
    <property type="term" value="F:feruloyl esterase activity"/>
    <property type="evidence" value="ECO:0007669"/>
    <property type="project" value="UniProtKB-ARBA"/>
</dbReference>
<dbReference type="Pfam" id="PF07519">
    <property type="entry name" value="Tannase"/>
    <property type="match status" value="1"/>
</dbReference>
<dbReference type="AlphaFoldDB" id="A0A1B7XXU3"/>
<dbReference type="EMBL" id="LTAN01000008">
    <property type="protein sequence ID" value="OBR04582.1"/>
    <property type="molecule type" value="Genomic_DNA"/>
</dbReference>
<dbReference type="SUPFAM" id="SSF53474">
    <property type="entry name" value="alpha/beta-Hydrolases"/>
    <property type="match status" value="1"/>
</dbReference>
<keyword evidence="6" id="KW-0106">Calcium</keyword>
<dbReference type="RefSeq" id="XP_018153100.1">
    <property type="nucleotide sequence ID" value="XM_018306259.1"/>
</dbReference>
<evidence type="ECO:0000256" key="4">
    <source>
        <dbReference type="ARBA" id="ARBA00022729"/>
    </source>
</evidence>
<evidence type="ECO:0000256" key="3">
    <source>
        <dbReference type="ARBA" id="ARBA00022723"/>
    </source>
</evidence>
<reference evidence="10" key="1">
    <citation type="journal article" date="2017" name="BMC Genomics">
        <title>Gapless genome assembly of Colletotrichum higginsianum reveals chromosome structure and association of transposable elements with secondary metabolite gene clusters.</title>
        <authorList>
            <person name="Dallery J.-F."/>
            <person name="Lapalu N."/>
            <person name="Zampounis A."/>
            <person name="Pigne S."/>
            <person name="Luyten I."/>
            <person name="Amselem J."/>
            <person name="Wittenberg A.H.J."/>
            <person name="Zhou S."/>
            <person name="de Queiroz M.V."/>
            <person name="Robin G.P."/>
            <person name="Auger A."/>
            <person name="Hainaut M."/>
            <person name="Henrissat B."/>
            <person name="Kim K.-T."/>
            <person name="Lee Y.-H."/>
            <person name="Lespinet O."/>
            <person name="Schwartz D.C."/>
            <person name="Thon M.R."/>
            <person name="O'Connell R.J."/>
        </authorList>
    </citation>
    <scope>NUCLEOTIDE SEQUENCE [LARGE SCALE GENOMIC DNA]</scope>
    <source>
        <strain evidence="10">IMI 349063</strain>
    </source>
</reference>
<dbReference type="EC" id="3.1.1.-" evidence="8"/>
<evidence type="ECO:0000256" key="2">
    <source>
        <dbReference type="ARBA" id="ARBA00022487"/>
    </source>
</evidence>
<keyword evidence="7" id="KW-1015">Disulfide bond</keyword>
<dbReference type="InterPro" id="IPR011118">
    <property type="entry name" value="Tannase/feruloyl_esterase"/>
</dbReference>
<evidence type="ECO:0000313" key="10">
    <source>
        <dbReference type="Proteomes" id="UP000092177"/>
    </source>
</evidence>
<evidence type="ECO:0000256" key="1">
    <source>
        <dbReference type="ARBA" id="ARBA00006249"/>
    </source>
</evidence>
<keyword evidence="2" id="KW-0719">Serine esterase</keyword>
<accession>A0A1B7XXU3</accession>
<dbReference type="VEuPathDB" id="FungiDB:CH63R_11285"/>
<sequence>MKSLSTLLAALRLADWATPAQGDAATKHTTSSNIANPCSAETFALPLELQDADLVGVTAAEVKGLTFKPLTPEGRAAIPSSGGVSFCNVTVRYVHTGFDDVTQVQVWLPPAAEWNERFVGVGGGGYSAGQFGSEKVVTTLAQGYATSSTDAGHDHKTWEQAPWALNDDGTINERLLVNYAHVSVHDMTVIAKSVVAQYYSKAPRYSYWSGCSTGGRQGIIEAQRYPADYDGILAGAPAVNQPSLIVSTYWPQFVMNQKKFFPHVCEMILMTQLAIDACDELDGVKDGVIADPDRCAFDPASVVGRELDCGDRKMTMSAETAEIAREIWRGPHGADGKPLWLAKGYPVGAPFTGRFGLGNTNCSVAGQGCTGQPFRMSVEWIRNLVRKDPGYDVGGMSVADLEAAYETSRREYDGVIGTNDADLSEFKRLGGKMISWHGLSDECVTMRTSRDFYDRVLAADAGAGGYYRHYEAPGVFHCYGLNGTYYPLKALEALRTWVEEGRAPKVLDGYKVTGGNESEAPTRPLCAYPSSVRFVGGDRDERGSWRCERRRGEREWDRDEL</sequence>
<feature type="signal peptide" evidence="8">
    <location>
        <begin position="1"/>
        <end position="22"/>
    </location>
</feature>
<organism evidence="9 10">
    <name type="scientific">Colletotrichum higginsianum (strain IMI 349063)</name>
    <name type="common">Crucifer anthracnose fungus</name>
    <dbReference type="NCBI Taxonomy" id="759273"/>
    <lineage>
        <taxon>Eukaryota</taxon>
        <taxon>Fungi</taxon>
        <taxon>Dikarya</taxon>
        <taxon>Ascomycota</taxon>
        <taxon>Pezizomycotina</taxon>
        <taxon>Sordariomycetes</taxon>
        <taxon>Hypocreomycetidae</taxon>
        <taxon>Glomerellales</taxon>
        <taxon>Glomerellaceae</taxon>
        <taxon>Colletotrichum</taxon>
        <taxon>Colletotrichum destructivum species complex</taxon>
    </lineage>
</organism>
<gene>
    <name evidence="9" type="ORF">CH63R_11285</name>
</gene>
<evidence type="ECO:0000256" key="6">
    <source>
        <dbReference type="ARBA" id="ARBA00022837"/>
    </source>
</evidence>
<evidence type="ECO:0000256" key="5">
    <source>
        <dbReference type="ARBA" id="ARBA00022801"/>
    </source>
</evidence>
<keyword evidence="5 8" id="KW-0378">Hydrolase</keyword>